<dbReference type="InterPro" id="IPR011006">
    <property type="entry name" value="CheY-like_superfamily"/>
</dbReference>
<protein>
    <submittedName>
        <fullName evidence="6">Antitermination regulator</fullName>
    </submittedName>
</protein>
<sequence>MSRPEDLTSDPMAQLAASLDGLLTLEETVAAVAQTALELIPGCYSASITVRRASGRLESCAATSDVARNADDLQHPFSEGPCYVLPLEQGIVESGDVARDERWTSWGPKVHEAEGVSSVLSVRLLSARGVQGALNLYAREVDAFGRDAVELAATLGIHAAVAVRAALLAQDLAEAVPSSRLVGQAQGLLMERFSMDPDTAFAVLRRLSQTSNVKVVEIARRMVDERAVRDATVRDAVAQAESEVREG</sequence>
<dbReference type="AlphaFoldDB" id="A0A2U1ZX85"/>
<keyword evidence="4" id="KW-0804">Transcription</keyword>
<dbReference type="RefSeq" id="WP_109229911.1">
    <property type="nucleotide sequence ID" value="NZ_PYHR01000002.1"/>
</dbReference>
<dbReference type="Gene3D" id="3.30.450.40">
    <property type="match status" value="1"/>
</dbReference>
<gene>
    <name evidence="6" type="ORF">C8046_13570</name>
</gene>
<dbReference type="PROSITE" id="PS50921">
    <property type="entry name" value="ANTAR"/>
    <property type="match status" value="1"/>
</dbReference>
<dbReference type="Gene3D" id="1.10.10.10">
    <property type="entry name" value="Winged helix-like DNA-binding domain superfamily/Winged helix DNA-binding domain"/>
    <property type="match status" value="1"/>
</dbReference>
<dbReference type="EMBL" id="PYHR01000002">
    <property type="protein sequence ID" value="PWD51532.1"/>
    <property type="molecule type" value="Genomic_DNA"/>
</dbReference>
<dbReference type="GO" id="GO:0016301">
    <property type="term" value="F:kinase activity"/>
    <property type="evidence" value="ECO:0007669"/>
    <property type="project" value="UniProtKB-KW"/>
</dbReference>
<dbReference type="SMART" id="SM00065">
    <property type="entry name" value="GAF"/>
    <property type="match status" value="1"/>
</dbReference>
<evidence type="ECO:0000313" key="7">
    <source>
        <dbReference type="Proteomes" id="UP000245166"/>
    </source>
</evidence>
<dbReference type="SMART" id="SM01012">
    <property type="entry name" value="ANTAR"/>
    <property type="match status" value="1"/>
</dbReference>
<dbReference type="OrthoDB" id="3688893at2"/>
<dbReference type="InterPro" id="IPR005561">
    <property type="entry name" value="ANTAR"/>
</dbReference>
<comment type="caution">
    <text evidence="6">The sequence shown here is derived from an EMBL/GenBank/DDBJ whole genome shotgun (WGS) entry which is preliminary data.</text>
</comment>
<accession>A0A2U1ZX85</accession>
<name>A0A2U1ZX85_9MICO</name>
<dbReference type="Proteomes" id="UP000245166">
    <property type="component" value="Unassembled WGS sequence"/>
</dbReference>
<keyword evidence="2" id="KW-0418">Kinase</keyword>
<dbReference type="SUPFAM" id="SSF55781">
    <property type="entry name" value="GAF domain-like"/>
    <property type="match status" value="1"/>
</dbReference>
<dbReference type="Pfam" id="PF13185">
    <property type="entry name" value="GAF_2"/>
    <property type="match status" value="1"/>
</dbReference>
<organism evidence="6 7">
    <name type="scientific">Serinibacter arcticus</name>
    <dbReference type="NCBI Taxonomy" id="1655435"/>
    <lineage>
        <taxon>Bacteria</taxon>
        <taxon>Bacillati</taxon>
        <taxon>Actinomycetota</taxon>
        <taxon>Actinomycetes</taxon>
        <taxon>Micrococcales</taxon>
        <taxon>Beutenbergiaceae</taxon>
        <taxon>Serinibacter</taxon>
    </lineage>
</organism>
<keyword evidence="7" id="KW-1185">Reference proteome</keyword>
<keyword evidence="3" id="KW-0805">Transcription regulation</keyword>
<evidence type="ECO:0000256" key="2">
    <source>
        <dbReference type="ARBA" id="ARBA00022777"/>
    </source>
</evidence>
<dbReference type="SUPFAM" id="SSF52172">
    <property type="entry name" value="CheY-like"/>
    <property type="match status" value="1"/>
</dbReference>
<evidence type="ECO:0000259" key="5">
    <source>
        <dbReference type="PROSITE" id="PS50921"/>
    </source>
</evidence>
<dbReference type="Pfam" id="PF03861">
    <property type="entry name" value="ANTAR"/>
    <property type="match status" value="1"/>
</dbReference>
<evidence type="ECO:0000313" key="6">
    <source>
        <dbReference type="EMBL" id="PWD51532.1"/>
    </source>
</evidence>
<dbReference type="InterPro" id="IPR036388">
    <property type="entry name" value="WH-like_DNA-bd_sf"/>
</dbReference>
<dbReference type="InterPro" id="IPR012074">
    <property type="entry name" value="GAF_ANTAR"/>
</dbReference>
<keyword evidence="1" id="KW-0808">Transferase</keyword>
<evidence type="ECO:0000256" key="4">
    <source>
        <dbReference type="ARBA" id="ARBA00023163"/>
    </source>
</evidence>
<dbReference type="GO" id="GO:0003723">
    <property type="term" value="F:RNA binding"/>
    <property type="evidence" value="ECO:0007669"/>
    <property type="project" value="InterPro"/>
</dbReference>
<evidence type="ECO:0000256" key="3">
    <source>
        <dbReference type="ARBA" id="ARBA00023015"/>
    </source>
</evidence>
<dbReference type="PIRSF" id="PIRSF036625">
    <property type="entry name" value="GAF_ANTAR"/>
    <property type="match status" value="1"/>
</dbReference>
<evidence type="ECO:0000256" key="1">
    <source>
        <dbReference type="ARBA" id="ARBA00022679"/>
    </source>
</evidence>
<reference evidence="6 7" key="1">
    <citation type="submission" date="2018-03" db="EMBL/GenBank/DDBJ databases">
        <title>Genome assembly of novel Miniimonas species PCH200.</title>
        <authorList>
            <person name="Thakur V."/>
            <person name="Kumar V."/>
            <person name="Singh D."/>
        </authorList>
    </citation>
    <scope>NUCLEOTIDE SEQUENCE [LARGE SCALE GENOMIC DNA]</scope>
    <source>
        <strain evidence="6 7">PCH200</strain>
    </source>
</reference>
<feature type="domain" description="ANTAR" evidence="5">
    <location>
        <begin position="162"/>
        <end position="223"/>
    </location>
</feature>
<dbReference type="InterPro" id="IPR003018">
    <property type="entry name" value="GAF"/>
</dbReference>
<dbReference type="InterPro" id="IPR029016">
    <property type="entry name" value="GAF-like_dom_sf"/>
</dbReference>
<proteinExistence type="predicted"/>